<reference evidence="1" key="1">
    <citation type="submission" date="2021-03" db="EMBL/GenBank/DDBJ databases">
        <authorList>
            <person name="Peeters C."/>
        </authorList>
    </citation>
    <scope>NUCLEOTIDE SEQUENCE</scope>
    <source>
        <strain evidence="1">LMG 31506</strain>
    </source>
</reference>
<keyword evidence="2" id="KW-1185">Reference proteome</keyword>
<dbReference type="RefSeq" id="WP_211947982.1">
    <property type="nucleotide sequence ID" value="NZ_CAJPUY010000010.1"/>
</dbReference>
<protein>
    <submittedName>
        <fullName evidence="1">Uncharacterized protein</fullName>
    </submittedName>
</protein>
<organism evidence="1 2">
    <name type="scientific">Cupriavidus yeoncheonensis</name>
    <dbReference type="NCBI Taxonomy" id="1462994"/>
    <lineage>
        <taxon>Bacteria</taxon>
        <taxon>Pseudomonadati</taxon>
        <taxon>Pseudomonadota</taxon>
        <taxon>Betaproteobacteria</taxon>
        <taxon>Burkholderiales</taxon>
        <taxon>Burkholderiaceae</taxon>
        <taxon>Cupriavidus</taxon>
    </lineage>
</organism>
<evidence type="ECO:0000313" key="2">
    <source>
        <dbReference type="Proteomes" id="UP000672934"/>
    </source>
</evidence>
<dbReference type="AlphaFoldDB" id="A0A916MY65"/>
<dbReference type="EMBL" id="CAJPUY010000010">
    <property type="protein sequence ID" value="CAG2144546.1"/>
    <property type="molecule type" value="Genomic_DNA"/>
</dbReference>
<name>A0A916MY65_9BURK</name>
<comment type="caution">
    <text evidence="1">The sequence shown here is derived from an EMBL/GenBank/DDBJ whole genome shotgun (WGS) entry which is preliminary data.</text>
</comment>
<gene>
    <name evidence="1" type="ORF">LMG31506_03029</name>
</gene>
<dbReference type="Proteomes" id="UP000672934">
    <property type="component" value="Unassembled WGS sequence"/>
</dbReference>
<evidence type="ECO:0000313" key="1">
    <source>
        <dbReference type="EMBL" id="CAG2144546.1"/>
    </source>
</evidence>
<accession>A0A916MY65</accession>
<proteinExistence type="predicted"/>
<sequence length="51" mass="6256">MTAEHAIDFEVRRPGITRIAERIRRENPSWPEWRVMDAAKNEWHRQQVQTR</sequence>